<reference evidence="1" key="1">
    <citation type="submission" date="2020-05" db="EMBL/GenBank/DDBJ databases">
        <title>Mycena genomes resolve the evolution of fungal bioluminescence.</title>
        <authorList>
            <person name="Tsai I.J."/>
        </authorList>
    </citation>
    <scope>NUCLEOTIDE SEQUENCE</scope>
    <source>
        <strain evidence="1">CCC161011</strain>
    </source>
</reference>
<comment type="caution">
    <text evidence="1">The sequence shown here is derived from an EMBL/GenBank/DDBJ whole genome shotgun (WGS) entry which is preliminary data.</text>
</comment>
<proteinExistence type="predicted"/>
<accession>A0A8H6X5X7</accession>
<evidence type="ECO:0000313" key="1">
    <source>
        <dbReference type="EMBL" id="KAF7335118.1"/>
    </source>
</evidence>
<evidence type="ECO:0000313" key="2">
    <source>
        <dbReference type="Proteomes" id="UP000620124"/>
    </source>
</evidence>
<organism evidence="1 2">
    <name type="scientific">Mycena venus</name>
    <dbReference type="NCBI Taxonomy" id="2733690"/>
    <lineage>
        <taxon>Eukaryota</taxon>
        <taxon>Fungi</taxon>
        <taxon>Dikarya</taxon>
        <taxon>Basidiomycota</taxon>
        <taxon>Agaricomycotina</taxon>
        <taxon>Agaricomycetes</taxon>
        <taxon>Agaricomycetidae</taxon>
        <taxon>Agaricales</taxon>
        <taxon>Marasmiineae</taxon>
        <taxon>Mycenaceae</taxon>
        <taxon>Mycena</taxon>
    </lineage>
</organism>
<dbReference type="Proteomes" id="UP000620124">
    <property type="component" value="Unassembled WGS sequence"/>
</dbReference>
<dbReference type="EMBL" id="JACAZI010000025">
    <property type="protein sequence ID" value="KAF7335118.1"/>
    <property type="molecule type" value="Genomic_DNA"/>
</dbReference>
<dbReference type="AlphaFoldDB" id="A0A8H6X5X7"/>
<protein>
    <submittedName>
        <fullName evidence="1">Uncharacterized protein</fullName>
    </submittedName>
</protein>
<keyword evidence="2" id="KW-1185">Reference proteome</keyword>
<sequence>MSPPQEMPSAHKDDILFRQSPSDKDVAELKAKSGAVSAGSAVFAGQFEGPTLIKSLTKGVCLAVHNNWKVRWEHPINGIYPYTADWEVIPIQGDLTGEYYWLKSAITGLYLATYTIQTDPVYFACEQNGSAKDAAVLRIVRMEGEDHNPYWHISARHEGSRSLSRRRKFQGRWGHF</sequence>
<name>A0A8H6X5X7_9AGAR</name>
<gene>
    <name evidence="1" type="ORF">MVEN_02262500</name>
</gene>